<dbReference type="EMBL" id="FJUY01000012">
    <property type="protein sequence ID" value="CZT21833.1"/>
    <property type="molecule type" value="Genomic_DNA"/>
</dbReference>
<sequence length="119" mass="12752">MGVISVKDIPSVVLLLVSSIVSISYVILHTTTTRLNTSARNMMQCERADTLRSLARFTLRVLATLWLISAALSITATTSRQPLCVLSTTSAGTLDVMPLDKGVTCILNRTGILASFVAL</sequence>
<reference evidence="2 3" key="1">
    <citation type="submission" date="2016-03" db="EMBL/GenBank/DDBJ databases">
        <authorList>
            <person name="Ploux O."/>
        </authorList>
    </citation>
    <scope>NUCLEOTIDE SEQUENCE [LARGE SCALE GENOMIC DNA]</scope>
    <source>
        <strain evidence="2 3">URUG2</strain>
    </source>
</reference>
<organism evidence="2 3">
    <name type="scientific">Ramularia collo-cygni</name>
    <dbReference type="NCBI Taxonomy" id="112498"/>
    <lineage>
        <taxon>Eukaryota</taxon>
        <taxon>Fungi</taxon>
        <taxon>Dikarya</taxon>
        <taxon>Ascomycota</taxon>
        <taxon>Pezizomycotina</taxon>
        <taxon>Dothideomycetes</taxon>
        <taxon>Dothideomycetidae</taxon>
        <taxon>Mycosphaerellales</taxon>
        <taxon>Mycosphaerellaceae</taxon>
        <taxon>Ramularia</taxon>
    </lineage>
</organism>
<evidence type="ECO:0000313" key="3">
    <source>
        <dbReference type="Proteomes" id="UP000225277"/>
    </source>
</evidence>
<name>A0A2D3VL08_9PEZI</name>
<feature type="transmembrane region" description="Helical" evidence="1">
    <location>
        <begin position="57"/>
        <end position="76"/>
    </location>
</feature>
<keyword evidence="1" id="KW-0472">Membrane</keyword>
<keyword evidence="3" id="KW-1185">Reference proteome</keyword>
<accession>A0A2D3VL08</accession>
<dbReference type="STRING" id="112498.A0A2D3VL08"/>
<dbReference type="AlphaFoldDB" id="A0A2D3VL08"/>
<evidence type="ECO:0000313" key="2">
    <source>
        <dbReference type="EMBL" id="CZT21833.1"/>
    </source>
</evidence>
<keyword evidence="1" id="KW-1133">Transmembrane helix</keyword>
<gene>
    <name evidence="2" type="ORF">RCC_07700</name>
</gene>
<proteinExistence type="predicted"/>
<dbReference type="RefSeq" id="XP_023628722.1">
    <property type="nucleotide sequence ID" value="XM_023772954.1"/>
</dbReference>
<protein>
    <submittedName>
        <fullName evidence="2">Uncharacterized protein</fullName>
    </submittedName>
</protein>
<dbReference type="GeneID" id="35602812"/>
<dbReference type="Proteomes" id="UP000225277">
    <property type="component" value="Unassembled WGS sequence"/>
</dbReference>
<keyword evidence="1" id="KW-0812">Transmembrane</keyword>
<feature type="transmembrane region" description="Helical" evidence="1">
    <location>
        <begin position="12"/>
        <end position="36"/>
    </location>
</feature>
<evidence type="ECO:0000256" key="1">
    <source>
        <dbReference type="SAM" id="Phobius"/>
    </source>
</evidence>